<protein>
    <submittedName>
        <fullName evidence="1">Uncharacterized protein</fullName>
    </submittedName>
</protein>
<sequence>MKTVIFNSNVINEVKKNGPVKLVWANELVGGVLTNQKPVFTEESKSIGLEAIILDSYTASAMVKVMGALSEGVKEKVIKRIDSDRAYFGMFVEQVWNCVK</sequence>
<dbReference type="GeneID" id="77344751"/>
<evidence type="ECO:0000313" key="1">
    <source>
        <dbReference type="EMBL" id="KAB0464988.1"/>
    </source>
</evidence>
<dbReference type="AlphaFoldDB" id="A0A7V7TE74"/>
<dbReference type="Proteomes" id="UP000423756">
    <property type="component" value="Unassembled WGS sequence"/>
</dbReference>
<reference evidence="1 2" key="1">
    <citation type="submission" date="2019-09" db="EMBL/GenBank/DDBJ databases">
        <title>Draft genome sequences of 48 bacterial type strains from the CCUG.</title>
        <authorList>
            <person name="Tunovic T."/>
            <person name="Pineiro-Iglesias B."/>
            <person name="Unosson C."/>
            <person name="Inganas E."/>
            <person name="Ohlen M."/>
            <person name="Cardew S."/>
            <person name="Jensie-Markopoulos S."/>
            <person name="Salva-Serra F."/>
            <person name="Jaen-Luchoro D."/>
            <person name="Karlsson R."/>
            <person name="Svensson-Stadler L."/>
            <person name="Chun J."/>
            <person name="Moore E."/>
        </authorList>
    </citation>
    <scope>NUCLEOTIDE SEQUENCE [LARGE SCALE GENOMIC DNA]</scope>
    <source>
        <strain evidence="1 2">CCUG 48643</strain>
    </source>
</reference>
<comment type="caution">
    <text evidence="1">The sequence shown here is derived from an EMBL/GenBank/DDBJ whole genome shotgun (WGS) entry which is preliminary data.</text>
</comment>
<proteinExistence type="predicted"/>
<name>A0A7V7TE74_9VIBR</name>
<gene>
    <name evidence="1" type="ORF">F7Q91_24585</name>
</gene>
<evidence type="ECO:0000313" key="2">
    <source>
        <dbReference type="Proteomes" id="UP000423756"/>
    </source>
</evidence>
<organism evidence="1 2">
    <name type="scientific">Vibrio chagasii</name>
    <dbReference type="NCBI Taxonomy" id="170679"/>
    <lineage>
        <taxon>Bacteria</taxon>
        <taxon>Pseudomonadati</taxon>
        <taxon>Pseudomonadota</taxon>
        <taxon>Gammaproteobacteria</taxon>
        <taxon>Vibrionales</taxon>
        <taxon>Vibrionaceae</taxon>
        <taxon>Vibrio</taxon>
    </lineage>
</organism>
<dbReference type="EMBL" id="VZPX01000099">
    <property type="protein sequence ID" value="KAB0464988.1"/>
    <property type="molecule type" value="Genomic_DNA"/>
</dbReference>
<dbReference type="RefSeq" id="WP_137406511.1">
    <property type="nucleotide sequence ID" value="NZ_AP025467.1"/>
</dbReference>
<accession>A0A7V7TE74</accession>